<accession>A0A7X0ZIC6</accession>
<name>A0A7X0ZIC6_9LIST</name>
<evidence type="ECO:0000313" key="7">
    <source>
        <dbReference type="Proteomes" id="UP000518829"/>
    </source>
</evidence>
<evidence type="ECO:0000259" key="4">
    <source>
        <dbReference type="PROSITE" id="PS01124"/>
    </source>
</evidence>
<evidence type="ECO:0000256" key="3">
    <source>
        <dbReference type="ARBA" id="ARBA00023163"/>
    </source>
</evidence>
<dbReference type="PANTHER" id="PTHR46796">
    <property type="entry name" value="HTH-TYPE TRANSCRIPTIONAL ACTIVATOR RHAS-RELATED"/>
    <property type="match status" value="1"/>
</dbReference>
<dbReference type="Pfam" id="PF12833">
    <property type="entry name" value="HTH_18"/>
    <property type="match status" value="1"/>
</dbReference>
<proteinExistence type="predicted"/>
<keyword evidence="7" id="KW-1185">Reference proteome</keyword>
<evidence type="ECO:0000256" key="1">
    <source>
        <dbReference type="ARBA" id="ARBA00023015"/>
    </source>
</evidence>
<dbReference type="InterPro" id="IPR018060">
    <property type="entry name" value="HTH_AraC"/>
</dbReference>
<dbReference type="Proteomes" id="UP000518829">
    <property type="component" value="Unassembled WGS sequence"/>
</dbReference>
<dbReference type="SMART" id="SM00342">
    <property type="entry name" value="HTH_ARAC"/>
    <property type="match status" value="1"/>
</dbReference>
<protein>
    <submittedName>
        <fullName evidence="6">AraC family transcriptional regulator</fullName>
    </submittedName>
</protein>
<dbReference type="InterPro" id="IPR009057">
    <property type="entry name" value="Homeodomain-like_sf"/>
</dbReference>
<gene>
    <name evidence="5" type="ORF">HB839_09025</name>
    <name evidence="6" type="ORF">HCB47_08770</name>
</gene>
<dbReference type="InterPro" id="IPR050204">
    <property type="entry name" value="AraC_XylS_family_regulators"/>
</dbReference>
<dbReference type="EMBL" id="JAARPH010000003">
    <property type="protein sequence ID" value="MBC1375668.1"/>
    <property type="molecule type" value="Genomic_DNA"/>
</dbReference>
<dbReference type="Proteomes" id="UP000558070">
    <property type="component" value="Unassembled WGS sequence"/>
</dbReference>
<dbReference type="Pfam" id="PF20240">
    <property type="entry name" value="DUF6597"/>
    <property type="match status" value="1"/>
</dbReference>
<dbReference type="InterPro" id="IPR046532">
    <property type="entry name" value="DUF6597"/>
</dbReference>
<dbReference type="SUPFAM" id="SSF46689">
    <property type="entry name" value="Homeodomain-like"/>
    <property type="match status" value="1"/>
</dbReference>
<dbReference type="EMBL" id="JAARZO010000003">
    <property type="protein sequence ID" value="MBC2287708.1"/>
    <property type="molecule type" value="Genomic_DNA"/>
</dbReference>
<dbReference type="GO" id="GO:0003700">
    <property type="term" value="F:DNA-binding transcription factor activity"/>
    <property type="evidence" value="ECO:0007669"/>
    <property type="project" value="InterPro"/>
</dbReference>
<evidence type="ECO:0000313" key="5">
    <source>
        <dbReference type="EMBL" id="MBC1375668.1"/>
    </source>
</evidence>
<comment type="caution">
    <text evidence="6">The sequence shown here is derived from an EMBL/GenBank/DDBJ whole genome shotgun (WGS) entry which is preliminary data.</text>
</comment>
<dbReference type="GO" id="GO:0043565">
    <property type="term" value="F:sequence-specific DNA binding"/>
    <property type="evidence" value="ECO:0007669"/>
    <property type="project" value="InterPro"/>
</dbReference>
<keyword evidence="3" id="KW-0804">Transcription</keyword>
<evidence type="ECO:0000313" key="6">
    <source>
        <dbReference type="EMBL" id="MBC2287708.1"/>
    </source>
</evidence>
<sequence>MAKLTNFYPIVATPKRIGYKEYLPSARLTGYIRCFWEADDKNFPGNNLVVPDLCADIIFTIDRKTGLVTDAVFVGVSNAPFESDNENSSELFAVRFYAWSLFLFVEQDLAGSMNRVNEPEDMFRGITRFFQEEFSETTTNSERITLLEEFLLRKLLTLGKPVHADFLNELDGLLRNPNQQKLGVISERQLERLFQKHMGLAPKQTGKLIRFQNVLQSLYKNPSVLGAELAYLHGFSDQAHMIKQFKRYSNHTPDEIKQILLQNVANIQ</sequence>
<dbReference type="PANTHER" id="PTHR46796:SF13">
    <property type="entry name" value="HTH-TYPE TRANSCRIPTIONAL ACTIVATOR RHAS"/>
    <property type="match status" value="1"/>
</dbReference>
<evidence type="ECO:0000256" key="2">
    <source>
        <dbReference type="ARBA" id="ARBA00023125"/>
    </source>
</evidence>
<keyword evidence="2" id="KW-0238">DNA-binding</keyword>
<keyword evidence="1" id="KW-0805">Transcription regulation</keyword>
<dbReference type="AlphaFoldDB" id="A0A7X0ZIC6"/>
<feature type="domain" description="HTH araC/xylS-type" evidence="4">
    <location>
        <begin position="185"/>
        <end position="259"/>
    </location>
</feature>
<dbReference type="Gene3D" id="1.10.10.60">
    <property type="entry name" value="Homeodomain-like"/>
    <property type="match status" value="1"/>
</dbReference>
<dbReference type="PROSITE" id="PS01124">
    <property type="entry name" value="HTH_ARAC_FAMILY_2"/>
    <property type="match status" value="1"/>
</dbReference>
<evidence type="ECO:0000313" key="8">
    <source>
        <dbReference type="Proteomes" id="UP000558070"/>
    </source>
</evidence>
<dbReference type="RefSeq" id="WP_185319769.1">
    <property type="nucleotide sequence ID" value="NZ_JAARPH010000003.1"/>
</dbReference>
<reference evidence="7 8" key="1">
    <citation type="submission" date="2020-03" db="EMBL/GenBank/DDBJ databases">
        <title>Soil Listeria distribution.</title>
        <authorList>
            <person name="Liao J."/>
            <person name="Wiedmann M."/>
        </authorList>
    </citation>
    <scope>NUCLEOTIDE SEQUENCE [LARGE SCALE GENOMIC DNA]</scope>
    <source>
        <strain evidence="6 8">FSL L7-0072</strain>
        <strain evidence="5 7">FSL L7-1699</strain>
    </source>
</reference>
<organism evidence="6 8">
    <name type="scientific">Listeria farberi</name>
    <dbReference type="NCBI Taxonomy" id="2713500"/>
    <lineage>
        <taxon>Bacteria</taxon>
        <taxon>Bacillati</taxon>
        <taxon>Bacillota</taxon>
        <taxon>Bacilli</taxon>
        <taxon>Bacillales</taxon>
        <taxon>Listeriaceae</taxon>
        <taxon>Listeria</taxon>
    </lineage>
</organism>